<dbReference type="EMBL" id="CADIJQ010000007">
    <property type="protein sequence ID" value="CAB3723007.1"/>
    <property type="molecule type" value="Genomic_DNA"/>
</dbReference>
<dbReference type="SUPFAM" id="SSF58113">
    <property type="entry name" value="Apolipoprotein A-I"/>
    <property type="match status" value="1"/>
</dbReference>
<sequence>MNVQSILATAPTPLLATGAVLAGLVLIFLVLFLGPGFFHWCRLRAIQQRIKKFEGKNFVSEFKAALSRDKRLAHLWKEYQDSLHTQYEDRDGQLAVVAVRATVPAELYFNSQFVVDSRLRTEFFKHLPGLFTGIGIIGTFSGLIEGLRVFQVSDDAATVRSSLQSLMHLVGEAFLVSASAIGAAMLVTFIEKLLLASLYRRTEEIAHAIDARFDSGAGEEYLSRLVRASEDSASQSKILKDALVKDLAELLGELTTAQINASKESQLNLAEQFSRTAREQLEASREDSKALGTTIAESIQQSLQGPLQEIAGTVKAASGDQSATAARMLQDVMASFSQRLNDLFGGQISGLSDLNQQTARSIQEAVSTLQTLVANIEESSRRSTDAMAERMAQSIEKMEARQEAMNAQSAAFIEQIRQLVASLQSETNSKLQSTLETIGTEVAGMLSKLSESQAKVFESNQAREQSMTERAKEVVSGMSGSVDVAIKEMSTASAQMAQSVSVLTQSTSLSVEKLNAGTEQLGIASRNFAAAGERVTNVMDQAANVAAKFSETSGALTSGATALQDLLRDYRSQRDAVSQLVTELRATVELARREASMTGDVLARIESSAARLGTAQKQADEYLAGVSNVLGEAHTTFATEVRRTLDKANTEFHNKLSTAVGLLSSGVQELEVTLAAMGNLKPARV</sequence>
<gene>
    <name evidence="2" type="ORF">LMG3441_03979</name>
</gene>
<keyword evidence="1" id="KW-0472">Membrane</keyword>
<evidence type="ECO:0000313" key="2">
    <source>
        <dbReference type="EMBL" id="CAB3723007.1"/>
    </source>
</evidence>
<evidence type="ECO:0000256" key="1">
    <source>
        <dbReference type="SAM" id="Phobius"/>
    </source>
</evidence>
<feature type="transmembrane region" description="Helical" evidence="1">
    <location>
        <begin position="167"/>
        <end position="190"/>
    </location>
</feature>
<evidence type="ECO:0000313" key="3">
    <source>
        <dbReference type="Proteomes" id="UP000494269"/>
    </source>
</evidence>
<dbReference type="NCBIfam" id="NF033916">
    <property type="entry name" value="antiphage_ZorA_3"/>
    <property type="match status" value="1"/>
</dbReference>
<name>A0A6S7B9B1_9BURK</name>
<dbReference type="AlphaFoldDB" id="A0A6S7B9B1"/>
<keyword evidence="1" id="KW-0812">Transmembrane</keyword>
<keyword evidence="1" id="KW-1133">Transmembrane helix</keyword>
<feature type="transmembrane region" description="Helical" evidence="1">
    <location>
        <begin position="20"/>
        <end position="41"/>
    </location>
</feature>
<proteinExistence type="predicted"/>
<organism evidence="2 3">
    <name type="scientific">Achromobacter kerstersii</name>
    <dbReference type="NCBI Taxonomy" id="1353890"/>
    <lineage>
        <taxon>Bacteria</taxon>
        <taxon>Pseudomonadati</taxon>
        <taxon>Pseudomonadota</taxon>
        <taxon>Betaproteobacteria</taxon>
        <taxon>Burkholderiales</taxon>
        <taxon>Alcaligenaceae</taxon>
        <taxon>Achromobacter</taxon>
    </lineage>
</organism>
<dbReference type="Proteomes" id="UP000494269">
    <property type="component" value="Unassembled WGS sequence"/>
</dbReference>
<accession>A0A6S7B9B1</accession>
<protein>
    <recommendedName>
        <fullName evidence="4">MotA/TolQ/ExbB proton channel domain-containing protein</fullName>
    </recommendedName>
</protein>
<reference evidence="2 3" key="1">
    <citation type="submission" date="2020-04" db="EMBL/GenBank/DDBJ databases">
        <authorList>
            <person name="De Canck E."/>
        </authorList>
    </citation>
    <scope>NUCLEOTIDE SEQUENCE [LARGE SCALE GENOMIC DNA]</scope>
    <source>
        <strain evidence="2 3">LMG 3441</strain>
    </source>
</reference>
<keyword evidence="3" id="KW-1185">Reference proteome</keyword>
<dbReference type="RefSeq" id="WP_175170721.1">
    <property type="nucleotide sequence ID" value="NZ_CADIJQ010000007.1"/>
</dbReference>
<evidence type="ECO:0008006" key="4">
    <source>
        <dbReference type="Google" id="ProtNLM"/>
    </source>
</evidence>